<protein>
    <submittedName>
        <fullName evidence="1">Uncharacterized protein</fullName>
    </submittedName>
</protein>
<proteinExistence type="predicted"/>
<gene>
    <name evidence="1" type="ORF">FUA23_05600</name>
</gene>
<sequence length="122" mass="14565">MENWEEDFEYERVRHYIKQRFQRPVLPNMDAMLFLIGVQELGRWKEGFTKEEKQDLMHIAVCRLFAVDGHYEFIGRDDEGWPHYKLTSKIPPKDLSGQEQLLKTKIVAYFKELEAEEGLLDS</sequence>
<dbReference type="OrthoDB" id="794480at2"/>
<evidence type="ECO:0000313" key="1">
    <source>
        <dbReference type="EMBL" id="TXF90572.1"/>
    </source>
</evidence>
<dbReference type="AlphaFoldDB" id="A0A5C7FRH8"/>
<dbReference type="RefSeq" id="WP_147929744.1">
    <property type="nucleotide sequence ID" value="NZ_VOXD01000006.1"/>
</dbReference>
<comment type="caution">
    <text evidence="1">The sequence shown here is derived from an EMBL/GenBank/DDBJ whole genome shotgun (WGS) entry which is preliminary data.</text>
</comment>
<reference evidence="1 2" key="1">
    <citation type="submission" date="2019-08" db="EMBL/GenBank/DDBJ databases">
        <title>Lewinella sp. strain SSH13 Genome sequencing and assembly.</title>
        <authorList>
            <person name="Kim I."/>
        </authorList>
    </citation>
    <scope>NUCLEOTIDE SEQUENCE [LARGE SCALE GENOMIC DNA]</scope>
    <source>
        <strain evidence="1 2">SSH13</strain>
    </source>
</reference>
<dbReference type="Proteomes" id="UP000321907">
    <property type="component" value="Unassembled WGS sequence"/>
</dbReference>
<organism evidence="1 2">
    <name type="scientific">Neolewinella aurantiaca</name>
    <dbReference type="NCBI Taxonomy" id="2602767"/>
    <lineage>
        <taxon>Bacteria</taxon>
        <taxon>Pseudomonadati</taxon>
        <taxon>Bacteroidota</taxon>
        <taxon>Saprospiria</taxon>
        <taxon>Saprospirales</taxon>
        <taxon>Lewinellaceae</taxon>
        <taxon>Neolewinella</taxon>
    </lineage>
</organism>
<keyword evidence="2" id="KW-1185">Reference proteome</keyword>
<evidence type="ECO:0000313" key="2">
    <source>
        <dbReference type="Proteomes" id="UP000321907"/>
    </source>
</evidence>
<accession>A0A5C7FRH8</accession>
<name>A0A5C7FRH8_9BACT</name>
<dbReference type="EMBL" id="VOXD01000006">
    <property type="protein sequence ID" value="TXF90572.1"/>
    <property type="molecule type" value="Genomic_DNA"/>
</dbReference>